<gene>
    <name evidence="2" type="ORF">CAEBREN_06222</name>
</gene>
<sequence>MHHVSFTSHGMAFEPTTPIPLDTVMNLDNYSVEKKSLTDLILSSLHNCQLKNDLQSLKWQIDSFRLRILGSGSIDFYISFDRYTSIIVYLPHIRINQTPMIESYEFNQVEVVTNKSGKFFTDAREFVTLRLTIRMLLLHFMDILNVQKVELEVDRTKYTIDSLRKILQGIEVEMLLVDADLINNKTYLNSLIDAYPKAAKMSIESNINVNAVPDEVLLRYFDELSIRTRHTWSLDQLLFINSKFVFLTFQIPQEKVLNRFIKLWRGGSNPNLSILQIHVNKMNTKWDIETLMAGINYQEYNREQKQCVALDNRLIAFTERQQLLTIAAMNGKTATLQIRNSNLPYSIASFTIFIDNPTYIDKDGVRREYLELGGWKWKRPEKNYVWYDFRN</sequence>
<organism evidence="3">
    <name type="scientific">Caenorhabditis brenneri</name>
    <name type="common">Nematode worm</name>
    <dbReference type="NCBI Taxonomy" id="135651"/>
    <lineage>
        <taxon>Eukaryota</taxon>
        <taxon>Metazoa</taxon>
        <taxon>Ecdysozoa</taxon>
        <taxon>Nematoda</taxon>
        <taxon>Chromadorea</taxon>
        <taxon>Rhabditida</taxon>
        <taxon>Rhabditina</taxon>
        <taxon>Rhabditomorpha</taxon>
        <taxon>Rhabditoidea</taxon>
        <taxon>Rhabditidae</taxon>
        <taxon>Peloderinae</taxon>
        <taxon>Caenorhabditis</taxon>
    </lineage>
</organism>
<dbReference type="PANTHER" id="PTHR22899">
    <property type="entry name" value="CYCLIN-RELATED F-BOX FAMILY"/>
    <property type="match status" value="1"/>
</dbReference>
<protein>
    <recommendedName>
        <fullName evidence="1">Sdz-33 F-box domain-containing protein</fullName>
    </recommendedName>
</protein>
<dbReference type="EMBL" id="GL379837">
    <property type="protein sequence ID" value="EGT52575.1"/>
    <property type="molecule type" value="Genomic_DNA"/>
</dbReference>
<accession>G0N4J4</accession>
<dbReference type="InParanoid" id="G0N4J4"/>
<feature type="domain" description="Sdz-33 F-box" evidence="1">
    <location>
        <begin position="214"/>
        <end position="277"/>
    </location>
</feature>
<evidence type="ECO:0000313" key="3">
    <source>
        <dbReference type="Proteomes" id="UP000008068"/>
    </source>
</evidence>
<evidence type="ECO:0000259" key="1">
    <source>
        <dbReference type="Pfam" id="PF07735"/>
    </source>
</evidence>
<evidence type="ECO:0000313" key="2">
    <source>
        <dbReference type="EMBL" id="EGT52575.1"/>
    </source>
</evidence>
<dbReference type="HOGENOM" id="CLU_706426_0_0_1"/>
<reference evidence="3" key="1">
    <citation type="submission" date="2011-07" db="EMBL/GenBank/DDBJ databases">
        <authorList>
            <consortium name="Caenorhabditis brenneri Sequencing and Analysis Consortium"/>
            <person name="Wilson R.K."/>
        </authorList>
    </citation>
    <scope>NUCLEOTIDE SEQUENCE [LARGE SCALE GENOMIC DNA]</scope>
    <source>
        <strain evidence="3">PB2801</strain>
    </source>
</reference>
<name>G0N4J4_CAEBE</name>
<proteinExistence type="predicted"/>
<dbReference type="InterPro" id="IPR053222">
    <property type="entry name" value="Zygotic_Embryogenesis-Asso"/>
</dbReference>
<dbReference type="Pfam" id="PF07735">
    <property type="entry name" value="FBA_2"/>
    <property type="match status" value="1"/>
</dbReference>
<dbReference type="Proteomes" id="UP000008068">
    <property type="component" value="Unassembled WGS sequence"/>
</dbReference>
<keyword evidence="3" id="KW-1185">Reference proteome</keyword>
<dbReference type="InterPro" id="IPR012885">
    <property type="entry name" value="F-box_Sdz-33"/>
</dbReference>
<dbReference type="PANTHER" id="PTHR22899:SF0">
    <property type="entry name" value="F-BOX ASSOCIATED DOMAIN-CONTAINING PROTEIN-RELATED"/>
    <property type="match status" value="1"/>
</dbReference>
<dbReference type="AlphaFoldDB" id="G0N4J4"/>